<gene>
    <name evidence="2" type="ORF">HMPREF1015_02097</name>
</gene>
<dbReference type="AlphaFoldDB" id="G9QM39"/>
<dbReference type="Pfam" id="PF26154">
    <property type="entry name" value="DUF8042"/>
    <property type="match status" value="1"/>
</dbReference>
<feature type="domain" description="DUF8042" evidence="1">
    <location>
        <begin position="1"/>
        <end position="77"/>
    </location>
</feature>
<comment type="caution">
    <text evidence="2">The sequence shown here is derived from an EMBL/GenBank/DDBJ whole genome shotgun (WGS) entry which is preliminary data.</text>
</comment>
<proteinExistence type="predicted"/>
<accession>G9QM39</accession>
<dbReference type="PATRIC" id="fig|665952.3.peg.2140"/>
<evidence type="ECO:0000259" key="1">
    <source>
        <dbReference type="Pfam" id="PF26154"/>
    </source>
</evidence>
<organism evidence="2 3">
    <name type="scientific">Bacillus smithii 7_3_47FAA</name>
    <dbReference type="NCBI Taxonomy" id="665952"/>
    <lineage>
        <taxon>Bacteria</taxon>
        <taxon>Bacillati</taxon>
        <taxon>Bacillota</taxon>
        <taxon>Bacilli</taxon>
        <taxon>Bacillales</taxon>
        <taxon>Bacillaceae</taxon>
        <taxon>Bacillus</taxon>
    </lineage>
</organism>
<name>G9QM39_9BACI</name>
<dbReference type="Proteomes" id="UP000011747">
    <property type="component" value="Unassembled WGS sequence"/>
</dbReference>
<keyword evidence="3" id="KW-1185">Reference proteome</keyword>
<evidence type="ECO:0000313" key="2">
    <source>
        <dbReference type="EMBL" id="EHL77366.1"/>
    </source>
</evidence>
<evidence type="ECO:0000313" key="3">
    <source>
        <dbReference type="Proteomes" id="UP000011747"/>
    </source>
</evidence>
<reference evidence="2 3" key="1">
    <citation type="submission" date="2011-09" db="EMBL/GenBank/DDBJ databases">
        <title>The Genome Sequence of Bacillus smithii 7_3_47FAA.</title>
        <authorList>
            <consortium name="The Broad Institute Genome Sequencing Platform"/>
            <person name="Earl A."/>
            <person name="Ward D."/>
            <person name="Feldgarden M."/>
            <person name="Gevers D."/>
            <person name="Daigneault M."/>
            <person name="Strauss J."/>
            <person name="Allen-Vercoe E."/>
            <person name="Young S.K."/>
            <person name="Zeng Q."/>
            <person name="Gargeya S."/>
            <person name="Fitzgerald M."/>
            <person name="Haas B."/>
            <person name="Abouelleil A."/>
            <person name="Alvarado L."/>
            <person name="Arachchi H.M."/>
            <person name="Berlin A."/>
            <person name="Brown A."/>
            <person name="Chapman S.B."/>
            <person name="Chen Z."/>
            <person name="Dunbar C."/>
            <person name="Freedman E."/>
            <person name="Gearin G."/>
            <person name="Goldberg J."/>
            <person name="Griggs A."/>
            <person name="Gujja S."/>
            <person name="Heiman D."/>
            <person name="Howarth C."/>
            <person name="Larson L."/>
            <person name="Lui A."/>
            <person name="MacDonald P.J.P."/>
            <person name="Montmayeur A."/>
            <person name="Murphy C."/>
            <person name="Neiman D."/>
            <person name="Pearson M."/>
            <person name="Priest M."/>
            <person name="Roberts A."/>
            <person name="Saif S."/>
            <person name="Shea T."/>
            <person name="Shenoy N."/>
            <person name="Sisk P."/>
            <person name="Stolte C."/>
            <person name="Sykes S."/>
            <person name="Wortman J."/>
            <person name="Nusbaum C."/>
            <person name="Birren B."/>
        </authorList>
    </citation>
    <scope>NUCLEOTIDE SEQUENCE [LARGE SCALE GENOMIC DNA]</scope>
    <source>
        <strain evidence="2 3">7_3_47FAA</strain>
    </source>
</reference>
<dbReference type="HOGENOM" id="CLU_2566789_0_0_9"/>
<protein>
    <recommendedName>
        <fullName evidence="1">DUF8042 domain-containing protein</fullName>
    </recommendedName>
</protein>
<dbReference type="EMBL" id="ACWF01000114">
    <property type="protein sequence ID" value="EHL77366.1"/>
    <property type="molecule type" value="Genomic_DNA"/>
</dbReference>
<sequence length="81" mass="9814">MIHAFHEIHFAHLTVSEFLKEDQKALEAVVSFQILEDHMKDFLKNENVLSEQERILEYVLYPAFVRWLREIQNTFKPYIVH</sequence>
<dbReference type="RefSeq" id="WP_004439713.1">
    <property type="nucleotide sequence ID" value="NZ_JH414756.1"/>
</dbReference>
<dbReference type="InterPro" id="IPR058355">
    <property type="entry name" value="DUF8042"/>
</dbReference>